<dbReference type="SMART" id="SM00034">
    <property type="entry name" value="CLECT"/>
    <property type="match status" value="1"/>
</dbReference>
<dbReference type="PANTHER" id="PTHR11069:SF23">
    <property type="entry name" value="LYSOSOMAL ACID GLUCOSYLCERAMIDASE"/>
    <property type="match status" value="1"/>
</dbReference>
<dbReference type="InterPro" id="IPR017853">
    <property type="entry name" value="GH"/>
</dbReference>
<dbReference type="InterPro" id="IPR016187">
    <property type="entry name" value="CTDL_fold"/>
</dbReference>
<evidence type="ECO:0000256" key="2">
    <source>
        <dbReference type="ARBA" id="ARBA00005382"/>
    </source>
</evidence>
<evidence type="ECO:0000256" key="5">
    <source>
        <dbReference type="ARBA" id="ARBA00022801"/>
    </source>
</evidence>
<keyword evidence="6" id="KW-0326">Glycosidase</keyword>
<reference evidence="9" key="1">
    <citation type="submission" date="2022-11" db="UniProtKB">
        <authorList>
            <consortium name="WormBaseParasite"/>
        </authorList>
    </citation>
    <scope>IDENTIFICATION</scope>
</reference>
<dbReference type="InterPro" id="IPR033453">
    <property type="entry name" value="Glyco_hydro_30_TIM-barrel"/>
</dbReference>
<protein>
    <recommendedName>
        <fullName evidence="3 6">Glucosylceramidase</fullName>
        <ecNumber evidence="3 6">3.2.1.45</ecNumber>
    </recommendedName>
</protein>
<accession>A0A914E1Q5</accession>
<dbReference type="CDD" id="cd00037">
    <property type="entry name" value="CLECT"/>
    <property type="match status" value="1"/>
</dbReference>
<feature type="domain" description="C-type lectin" evidence="7">
    <location>
        <begin position="192"/>
        <end position="305"/>
    </location>
</feature>
<comment type="similarity">
    <text evidence="2 6">Belongs to the glycosyl hydrolase 30 family.</text>
</comment>
<name>A0A914E1Q5_9BILA</name>
<dbReference type="GO" id="GO:0004348">
    <property type="term" value="F:glucosylceramidase activity"/>
    <property type="evidence" value="ECO:0007669"/>
    <property type="project" value="UniProtKB-EC"/>
</dbReference>
<evidence type="ECO:0000256" key="3">
    <source>
        <dbReference type="ARBA" id="ARBA00012658"/>
    </source>
</evidence>
<keyword evidence="4" id="KW-0732">Signal</keyword>
<dbReference type="PANTHER" id="PTHR11069">
    <property type="entry name" value="GLUCOSYLCERAMIDASE"/>
    <property type="match status" value="1"/>
</dbReference>
<evidence type="ECO:0000256" key="6">
    <source>
        <dbReference type="RuleBase" id="RU361188"/>
    </source>
</evidence>
<dbReference type="WBParaSite" id="ACRNAN_scaffold4868.g20247.t1">
    <property type="protein sequence ID" value="ACRNAN_scaffold4868.g20247.t1"/>
    <property type="gene ID" value="ACRNAN_scaffold4868.g20247"/>
</dbReference>
<evidence type="ECO:0000256" key="4">
    <source>
        <dbReference type="ARBA" id="ARBA00022729"/>
    </source>
</evidence>
<evidence type="ECO:0000259" key="7">
    <source>
        <dbReference type="PROSITE" id="PS50041"/>
    </source>
</evidence>
<dbReference type="AlphaFoldDB" id="A0A914E1Q5"/>
<dbReference type="EC" id="3.2.1.45" evidence="3 6"/>
<keyword evidence="6" id="KW-0746">Sphingolipid metabolism</keyword>
<dbReference type="GO" id="GO:0006680">
    <property type="term" value="P:glucosylceramide catabolic process"/>
    <property type="evidence" value="ECO:0007669"/>
    <property type="project" value="TreeGrafter"/>
</dbReference>
<keyword evidence="6" id="KW-0443">Lipid metabolism</keyword>
<dbReference type="Gene3D" id="3.10.100.10">
    <property type="entry name" value="Mannose-Binding Protein A, subunit A"/>
    <property type="match status" value="1"/>
</dbReference>
<evidence type="ECO:0000256" key="1">
    <source>
        <dbReference type="ARBA" id="ARBA00001013"/>
    </source>
</evidence>
<proteinExistence type="inferred from homology"/>
<dbReference type="PRINTS" id="PR00843">
    <property type="entry name" value="GLHYDRLASE30"/>
</dbReference>
<dbReference type="PROSITE" id="PS50041">
    <property type="entry name" value="C_TYPE_LECTIN_2"/>
    <property type="match status" value="1"/>
</dbReference>
<dbReference type="Pfam" id="PF02055">
    <property type="entry name" value="Glyco_hydro_30"/>
    <property type="match status" value="1"/>
</dbReference>
<evidence type="ECO:0000313" key="8">
    <source>
        <dbReference type="Proteomes" id="UP000887540"/>
    </source>
</evidence>
<dbReference type="Pfam" id="PF00059">
    <property type="entry name" value="Lectin_C"/>
    <property type="match status" value="1"/>
</dbReference>
<dbReference type="SUPFAM" id="SSF56436">
    <property type="entry name" value="C-type lectin-like"/>
    <property type="match status" value="1"/>
</dbReference>
<dbReference type="InterPro" id="IPR016186">
    <property type="entry name" value="C-type_lectin-like/link_sf"/>
</dbReference>
<organism evidence="8 9">
    <name type="scientific">Acrobeloides nanus</name>
    <dbReference type="NCBI Taxonomy" id="290746"/>
    <lineage>
        <taxon>Eukaryota</taxon>
        <taxon>Metazoa</taxon>
        <taxon>Ecdysozoa</taxon>
        <taxon>Nematoda</taxon>
        <taxon>Chromadorea</taxon>
        <taxon>Rhabditida</taxon>
        <taxon>Tylenchina</taxon>
        <taxon>Cephalobomorpha</taxon>
        <taxon>Cephaloboidea</taxon>
        <taxon>Cephalobidae</taxon>
        <taxon>Acrobeloides</taxon>
    </lineage>
</organism>
<comment type="catalytic activity">
    <reaction evidence="1">
        <text>a beta-D-glucosyl-(1&lt;-&gt;1')-N-acylsphing-4-enine + H2O = an N-acylsphing-4-enine + D-glucose</text>
        <dbReference type="Rhea" id="RHEA:13269"/>
        <dbReference type="ChEBI" id="CHEBI:4167"/>
        <dbReference type="ChEBI" id="CHEBI:15377"/>
        <dbReference type="ChEBI" id="CHEBI:22801"/>
        <dbReference type="ChEBI" id="CHEBI:52639"/>
        <dbReference type="EC" id="3.2.1.45"/>
    </reaction>
    <physiologicalReaction direction="left-to-right" evidence="1">
        <dbReference type="Rhea" id="RHEA:13270"/>
    </physiologicalReaction>
</comment>
<dbReference type="Gene3D" id="3.20.20.80">
    <property type="entry name" value="Glycosidases"/>
    <property type="match status" value="1"/>
</dbReference>
<keyword evidence="5 6" id="KW-0378">Hydrolase</keyword>
<sequence>MGSCDFSLEFFTYDNVDGDFNLTTFALAPEDLNIKIPFIKAAQSIIGSKLKLFSTPWTAPKWMKTDQVISGYWTLKGDVGGPYYQTWANYFIRKFLTENSTRVLLNSSGINSTINLEATAFITPTNQRVMVINNRDSANNYTITVNDASINGKSLTLNLEASSFTTIVWNAPAACSCPSGAWYQSSVNPCNCYNFIKTPKDWTSANNDCQQQDPRSTLASIDSAFENNEVLVNGQNQTSCIQLFIGLQEPSTNVWAWINNDTSTYRNWRSGYPDGNANNKCSQLNTGDGKWINIDCSTTGCYVCEIKIN</sequence>
<evidence type="ECO:0000313" key="9">
    <source>
        <dbReference type="WBParaSite" id="ACRNAN_scaffold4868.g20247.t1"/>
    </source>
</evidence>
<dbReference type="SUPFAM" id="SSF51445">
    <property type="entry name" value="(Trans)glycosidases"/>
    <property type="match status" value="1"/>
</dbReference>
<dbReference type="InterPro" id="IPR001304">
    <property type="entry name" value="C-type_lectin-like"/>
</dbReference>
<dbReference type="Proteomes" id="UP000887540">
    <property type="component" value="Unplaced"/>
</dbReference>
<dbReference type="InterPro" id="IPR001139">
    <property type="entry name" value="Glyco_hydro_30"/>
</dbReference>
<dbReference type="GO" id="GO:0016020">
    <property type="term" value="C:membrane"/>
    <property type="evidence" value="ECO:0007669"/>
    <property type="project" value="GOC"/>
</dbReference>
<keyword evidence="8" id="KW-1185">Reference proteome</keyword>